<dbReference type="OMA" id="RDRVEIM"/>
<comment type="caution">
    <text evidence="3">The sequence shown here is derived from an EMBL/GenBank/DDBJ whole genome shotgun (WGS) entry which is preliminary data.</text>
</comment>
<feature type="compositionally biased region" description="Polar residues" evidence="1">
    <location>
        <begin position="410"/>
        <end position="422"/>
    </location>
</feature>
<dbReference type="Proteomes" id="UP000034112">
    <property type="component" value="Unassembled WGS sequence"/>
</dbReference>
<evidence type="ECO:0000259" key="2">
    <source>
        <dbReference type="PROSITE" id="PS50006"/>
    </source>
</evidence>
<feature type="compositionally biased region" description="Acidic residues" evidence="1">
    <location>
        <begin position="378"/>
        <end position="406"/>
    </location>
</feature>
<feature type="compositionally biased region" description="Acidic residues" evidence="1">
    <location>
        <begin position="423"/>
        <end position="438"/>
    </location>
</feature>
<protein>
    <recommendedName>
        <fullName evidence="2">FHA domain-containing protein</fullName>
    </recommendedName>
</protein>
<feature type="region of interest" description="Disordered" evidence="1">
    <location>
        <begin position="1"/>
        <end position="30"/>
    </location>
</feature>
<dbReference type="AlphaFoldDB" id="A0A0F9XP20"/>
<feature type="compositionally biased region" description="Polar residues" evidence="1">
    <location>
        <begin position="317"/>
        <end position="327"/>
    </location>
</feature>
<reference evidence="4" key="1">
    <citation type="journal article" date="2015" name="Genome Announc.">
        <title>Draft whole-genome sequence of the biocontrol agent Trichoderma harzianum T6776.</title>
        <authorList>
            <person name="Baroncelli R."/>
            <person name="Piaggeschi G."/>
            <person name="Fiorini L."/>
            <person name="Bertolini E."/>
            <person name="Zapparata A."/>
            <person name="Pe M.E."/>
            <person name="Sarrocco S."/>
            <person name="Vannacci G."/>
        </authorList>
    </citation>
    <scope>NUCLEOTIDE SEQUENCE [LARGE SCALE GENOMIC DNA]</scope>
    <source>
        <strain evidence="4">T6776</strain>
    </source>
</reference>
<dbReference type="EMBL" id="JOKZ01000026">
    <property type="protein sequence ID" value="KKP06416.1"/>
    <property type="molecule type" value="Genomic_DNA"/>
</dbReference>
<feature type="compositionally biased region" description="Pro residues" evidence="1">
    <location>
        <begin position="7"/>
        <end position="24"/>
    </location>
</feature>
<feature type="compositionally biased region" description="Acidic residues" evidence="1">
    <location>
        <begin position="528"/>
        <end position="539"/>
    </location>
</feature>
<proteinExistence type="predicted"/>
<feature type="compositionally biased region" description="Polar residues" evidence="1">
    <location>
        <begin position="339"/>
        <end position="349"/>
    </location>
</feature>
<sequence>MAAPEAPCSPAPRSPPHSPRPLPQRPVSSAYSKLTAPFSALQHLEAALKQLIQCTSGAPAQHLPAPTPTPTPTRCVHVPSRARNDRVKLHSPSPGTGPYRCRTMDSTRKPAAEPALPAPTSTSTTTTASASTTSVSSLGSPLKRPAPSLLPPFEPSSSPGLPRPSKRQNVGGTGAHLRYPTPVPTSSTGILSSSPLREKLSVGLVERTPLSAVPSIELSENGEMVLMGRSSNSSHFQLSANRLISRVHVKARYVQGATPLEANKIEITCNGWNGLKLHCQGRSWELLKGDSFTSETEGTEIMVDVHDARVLIQWPKRSSSGADSNGLLSDASWEDSPPRSATRNANLMLQVSPLRRATRIQSPDSPTPAPRRRSVVAADEDSGIQIYEDDDEDYQPDSDERDEDPDVTISMRTEATASFTSEADSDEEDESNPDEENDPIIHSFGPYGANISGRLASITTKSPRVQTAKRPLKKGSAETIVPGKLSHDSDDVEASPRKSKSKKASRDERSPSEERLPQPKVEVKDEVKDDEEEYDEEEEPTRIPTEADAAISNHVVNQLAYSRLSSTPLSTIMHNLPAEQIKDISRDDLRLLIETTPCIGIIKRQGKDAAGKALESEYYYVPEDDTDMQRRAAVVDGLRKPSLRACRKQHKQYYWKRPKTP</sequence>
<dbReference type="PROSITE" id="PS50006">
    <property type="entry name" value="FHA_DOMAIN"/>
    <property type="match status" value="1"/>
</dbReference>
<feature type="region of interest" description="Disordered" evidence="1">
    <location>
        <begin position="59"/>
        <end position="192"/>
    </location>
</feature>
<evidence type="ECO:0000256" key="1">
    <source>
        <dbReference type="SAM" id="MobiDB-lite"/>
    </source>
</evidence>
<feature type="domain" description="FHA" evidence="2">
    <location>
        <begin position="225"/>
        <end position="278"/>
    </location>
</feature>
<feature type="compositionally biased region" description="Low complexity" evidence="1">
    <location>
        <begin position="112"/>
        <end position="147"/>
    </location>
</feature>
<evidence type="ECO:0000313" key="4">
    <source>
        <dbReference type="Proteomes" id="UP000034112"/>
    </source>
</evidence>
<accession>A0A0F9XP20</accession>
<feature type="region of interest" description="Disordered" evidence="1">
    <location>
        <begin position="317"/>
        <end position="542"/>
    </location>
</feature>
<dbReference type="OrthoDB" id="5348546at2759"/>
<feature type="compositionally biased region" description="Basic and acidic residues" evidence="1">
    <location>
        <begin position="102"/>
        <end position="111"/>
    </location>
</feature>
<name>A0A0F9XP20_TRIHA</name>
<dbReference type="InterPro" id="IPR000253">
    <property type="entry name" value="FHA_dom"/>
</dbReference>
<evidence type="ECO:0000313" key="3">
    <source>
        <dbReference type="EMBL" id="KKP06416.1"/>
    </source>
</evidence>
<organism evidence="3 4">
    <name type="scientific">Trichoderma harzianum</name>
    <name type="common">Hypocrea lixii</name>
    <dbReference type="NCBI Taxonomy" id="5544"/>
    <lineage>
        <taxon>Eukaryota</taxon>
        <taxon>Fungi</taxon>
        <taxon>Dikarya</taxon>
        <taxon>Ascomycota</taxon>
        <taxon>Pezizomycotina</taxon>
        <taxon>Sordariomycetes</taxon>
        <taxon>Hypocreomycetidae</taxon>
        <taxon>Hypocreales</taxon>
        <taxon>Hypocreaceae</taxon>
        <taxon>Trichoderma</taxon>
    </lineage>
</organism>
<feature type="compositionally biased region" description="Basic and acidic residues" evidence="1">
    <location>
        <begin position="504"/>
        <end position="527"/>
    </location>
</feature>
<gene>
    <name evidence="3" type="ORF">THAR02_01467</name>
</gene>